<evidence type="ECO:0000313" key="1">
    <source>
        <dbReference type="EMBL" id="MBB4075109.1"/>
    </source>
</evidence>
<dbReference type="Proteomes" id="UP000559598">
    <property type="component" value="Unassembled WGS sequence"/>
</dbReference>
<sequence>MSWNAEIVLKSGKVVAVADLVSINRVSQSDSSVSKNTDFENFTLPSKGILSFVGKNHIVWLESSDIEYLSLFRVN</sequence>
<accession>A0A840E040</accession>
<gene>
    <name evidence="1" type="ORF">GGR02_002911</name>
</gene>
<protein>
    <submittedName>
        <fullName evidence="1">Uncharacterized protein</fullName>
    </submittedName>
</protein>
<keyword evidence="2" id="KW-1185">Reference proteome</keyword>
<proteinExistence type="predicted"/>
<dbReference type="RefSeq" id="WP_183185629.1">
    <property type="nucleotide sequence ID" value="NZ_BMNP01000024.1"/>
</dbReference>
<dbReference type="AlphaFoldDB" id="A0A840E040"/>
<reference evidence="1 2" key="1">
    <citation type="submission" date="2020-08" db="EMBL/GenBank/DDBJ databases">
        <title>Genomic Encyclopedia of Type Strains, Phase IV (KMG-IV): sequencing the most valuable type-strain genomes for metagenomic binning, comparative biology and taxonomic classification.</title>
        <authorList>
            <person name="Goeker M."/>
        </authorList>
    </citation>
    <scope>NUCLEOTIDE SEQUENCE [LARGE SCALE GENOMIC DNA]</scope>
    <source>
        <strain evidence="1 2">DSM 17075</strain>
    </source>
</reference>
<comment type="caution">
    <text evidence="1">The sequence shown here is derived from an EMBL/GenBank/DDBJ whole genome shotgun (WGS) entry which is preliminary data.</text>
</comment>
<dbReference type="EMBL" id="JACIDE010000025">
    <property type="protein sequence ID" value="MBB4075109.1"/>
    <property type="molecule type" value="Genomic_DNA"/>
</dbReference>
<evidence type="ECO:0000313" key="2">
    <source>
        <dbReference type="Proteomes" id="UP000559598"/>
    </source>
</evidence>
<name>A0A840E040_9BACL</name>
<organism evidence="1 2">
    <name type="scientific">Anoxybacteroides voinovskiense</name>
    <dbReference type="NCBI Taxonomy" id="230470"/>
    <lineage>
        <taxon>Bacteria</taxon>
        <taxon>Bacillati</taxon>
        <taxon>Bacillota</taxon>
        <taxon>Bacilli</taxon>
        <taxon>Bacillales</taxon>
        <taxon>Anoxybacillaceae</taxon>
        <taxon>Anoxybacteroides</taxon>
    </lineage>
</organism>